<sequence>MKLYIYLLLLPILNFWLVSYIISFLLILFLLKIIFTKPIEPTLLSKPRNIHLTIIVPIFNESDNLKNLIDCFGNNQKKFDIVFIDDLSTDTSFKILIENQDRLNYHIHSRKEKRGFVAGVLNDGFNFLQKNINNGNDCIEYVGVINGDCRFDKNMIDKVLDKLEKYDIDVLNLSNTADNLSSISQQIGMLEKIFKNNLSKNVEVGLNNGYFLKKSSLIQVNQWSETELTEDLNLTLKLKEKKNKFFQSDLCVIDNIPSSLRILFNQKYRWIKGDITNRMKIKPKNFFDIIVNIYYLFPLFTLFSIFLSPYLLLKNIFFMQILIWFIEITIYFKFENYKNIFSAVKYTFTQFLFAIYFYLFYGLEKEDIW</sequence>
<evidence type="ECO:0000256" key="1">
    <source>
        <dbReference type="ARBA" id="ARBA00022676"/>
    </source>
</evidence>
<dbReference type="InterPro" id="IPR001173">
    <property type="entry name" value="Glyco_trans_2-like"/>
</dbReference>
<dbReference type="InterPro" id="IPR029044">
    <property type="entry name" value="Nucleotide-diphossugar_trans"/>
</dbReference>
<dbReference type="EMBL" id="CABVLZ010000003">
    <property type="protein sequence ID" value="VVU95033.1"/>
    <property type="molecule type" value="Genomic_DNA"/>
</dbReference>
<dbReference type="PANTHER" id="PTHR43630:SF1">
    <property type="entry name" value="POLY-BETA-1,6-N-ACETYL-D-GLUCOSAMINE SYNTHASE"/>
    <property type="match status" value="1"/>
</dbReference>
<dbReference type="Pfam" id="PF00535">
    <property type="entry name" value="Glycos_transf_2"/>
    <property type="match status" value="1"/>
</dbReference>
<keyword evidence="3" id="KW-0812">Transmembrane</keyword>
<keyword evidence="2 5" id="KW-0808">Transferase</keyword>
<dbReference type="Gene3D" id="3.90.550.10">
    <property type="entry name" value="Spore Coat Polysaccharide Biosynthesis Protein SpsA, Chain A"/>
    <property type="match status" value="1"/>
</dbReference>
<evidence type="ECO:0000256" key="2">
    <source>
        <dbReference type="ARBA" id="ARBA00022679"/>
    </source>
</evidence>
<dbReference type="PANTHER" id="PTHR43630">
    <property type="entry name" value="POLY-BETA-1,6-N-ACETYL-D-GLUCOSAMINE SYNTHASE"/>
    <property type="match status" value="1"/>
</dbReference>
<organism evidence="5">
    <name type="scientific">seawater metagenome</name>
    <dbReference type="NCBI Taxonomy" id="1561972"/>
    <lineage>
        <taxon>unclassified sequences</taxon>
        <taxon>metagenomes</taxon>
        <taxon>ecological metagenomes</taxon>
    </lineage>
</organism>
<keyword evidence="3" id="KW-1133">Transmembrane helix</keyword>
<feature type="transmembrane region" description="Helical" evidence="3">
    <location>
        <begin position="286"/>
        <end position="310"/>
    </location>
</feature>
<evidence type="ECO:0000313" key="5">
    <source>
        <dbReference type="EMBL" id="VVU95033.1"/>
    </source>
</evidence>
<keyword evidence="1" id="KW-0328">Glycosyltransferase</keyword>
<gene>
    <name evidence="5" type="ORF">CPAV1605_758</name>
</gene>
<dbReference type="GO" id="GO:0016757">
    <property type="term" value="F:glycosyltransferase activity"/>
    <property type="evidence" value="ECO:0007669"/>
    <property type="project" value="UniProtKB-KW"/>
</dbReference>
<feature type="transmembrane region" description="Helical" evidence="3">
    <location>
        <begin position="346"/>
        <end position="363"/>
    </location>
</feature>
<evidence type="ECO:0000259" key="4">
    <source>
        <dbReference type="Pfam" id="PF00535"/>
    </source>
</evidence>
<reference evidence="5" key="1">
    <citation type="submission" date="2019-09" db="EMBL/GenBank/DDBJ databases">
        <authorList>
            <person name="Needham M D."/>
        </authorList>
    </citation>
    <scope>NUCLEOTIDE SEQUENCE</scope>
</reference>
<feature type="transmembrane region" description="Helical" evidence="3">
    <location>
        <begin position="6"/>
        <end position="31"/>
    </location>
</feature>
<dbReference type="AlphaFoldDB" id="A0A5E8CI20"/>
<dbReference type="SUPFAM" id="SSF53448">
    <property type="entry name" value="Nucleotide-diphospho-sugar transferases"/>
    <property type="match status" value="1"/>
</dbReference>
<evidence type="ECO:0000256" key="3">
    <source>
        <dbReference type="SAM" id="Phobius"/>
    </source>
</evidence>
<protein>
    <submittedName>
        <fullName evidence="5">Glycosyl transferase family 2</fullName>
    </submittedName>
</protein>
<keyword evidence="3" id="KW-0472">Membrane</keyword>
<proteinExistence type="predicted"/>
<accession>A0A5E8CI20</accession>
<name>A0A5E8CI20_9ZZZZ</name>
<feature type="transmembrane region" description="Helical" evidence="3">
    <location>
        <begin position="316"/>
        <end position="334"/>
    </location>
</feature>
<feature type="domain" description="Glycosyltransferase 2-like" evidence="4">
    <location>
        <begin position="53"/>
        <end position="172"/>
    </location>
</feature>